<dbReference type="Proteomes" id="UP000285232">
    <property type="component" value="Unassembled WGS sequence"/>
</dbReference>
<reference evidence="2 3" key="1">
    <citation type="journal article" date="2017" name="Int. J. Syst. Evol. Microbiol.">
        <title>Erythrobacter aquimixticola sp. nov., isolated from the junction between the ocean and a freshwater spring.</title>
        <authorList>
            <person name="Park S."/>
            <person name="Jung Y.T."/>
            <person name="Choi S.J."/>
            <person name="Yoon J.H."/>
        </authorList>
    </citation>
    <scope>NUCLEOTIDE SEQUENCE [LARGE SCALE GENOMIC DNA]</scope>
    <source>
        <strain evidence="2 3">JSSK-14</strain>
    </source>
</reference>
<feature type="transmembrane region" description="Helical" evidence="1">
    <location>
        <begin position="48"/>
        <end position="70"/>
    </location>
</feature>
<dbReference type="EMBL" id="RAHX01000001">
    <property type="protein sequence ID" value="RJY09521.1"/>
    <property type="molecule type" value="Genomic_DNA"/>
</dbReference>
<keyword evidence="1" id="KW-0472">Membrane</keyword>
<feature type="transmembrane region" description="Helical" evidence="1">
    <location>
        <begin position="103"/>
        <end position="123"/>
    </location>
</feature>
<sequence length="136" mass="15030">MRPGSIRKFDIFYLTAIVVTVISMLMNWDSQLRAAAAQLAQDGLQDYASVSLAVGYAITLGVSLLLWALVSRARMGWARWAILLLLLYQGLAIPYLVATGMGTISFTQLISVLLKAVALFFAFRADARAWFAEKPR</sequence>
<evidence type="ECO:0000313" key="3">
    <source>
        <dbReference type="Proteomes" id="UP000285232"/>
    </source>
</evidence>
<gene>
    <name evidence="2" type="ORF">D6201_09270</name>
</gene>
<comment type="caution">
    <text evidence="2">The sequence shown here is derived from an EMBL/GenBank/DDBJ whole genome shotgun (WGS) entry which is preliminary data.</text>
</comment>
<keyword evidence="1" id="KW-1133">Transmembrane helix</keyword>
<keyword evidence="3" id="KW-1185">Reference proteome</keyword>
<dbReference type="AlphaFoldDB" id="A0A419RUR1"/>
<keyword evidence="1" id="KW-0812">Transmembrane</keyword>
<evidence type="ECO:0000313" key="2">
    <source>
        <dbReference type="EMBL" id="RJY09521.1"/>
    </source>
</evidence>
<accession>A0A419RUR1</accession>
<dbReference type="RefSeq" id="WP_120048532.1">
    <property type="nucleotide sequence ID" value="NZ_RAHX01000001.1"/>
</dbReference>
<feature type="transmembrane region" description="Helical" evidence="1">
    <location>
        <begin position="77"/>
        <end position="97"/>
    </location>
</feature>
<proteinExistence type="predicted"/>
<name>A0A419RUR1_9SPHN</name>
<evidence type="ECO:0000256" key="1">
    <source>
        <dbReference type="SAM" id="Phobius"/>
    </source>
</evidence>
<feature type="transmembrane region" description="Helical" evidence="1">
    <location>
        <begin position="12"/>
        <end position="28"/>
    </location>
</feature>
<dbReference type="OrthoDB" id="7509246at2"/>
<protein>
    <submittedName>
        <fullName evidence="2">Uncharacterized protein</fullName>
    </submittedName>
</protein>
<organism evidence="2 3">
    <name type="scientific">Aurantiacibacter aquimixticola</name>
    <dbReference type="NCBI Taxonomy" id="1958945"/>
    <lineage>
        <taxon>Bacteria</taxon>
        <taxon>Pseudomonadati</taxon>
        <taxon>Pseudomonadota</taxon>
        <taxon>Alphaproteobacteria</taxon>
        <taxon>Sphingomonadales</taxon>
        <taxon>Erythrobacteraceae</taxon>
        <taxon>Aurantiacibacter</taxon>
    </lineage>
</organism>